<dbReference type="PANTHER" id="PTHR43316:SF8">
    <property type="entry name" value="HAD FAMILY HYDROLASE"/>
    <property type="match status" value="1"/>
</dbReference>
<dbReference type="EMBL" id="JBHLTG010000001">
    <property type="protein sequence ID" value="MFC0676778.1"/>
    <property type="molecule type" value="Genomic_DNA"/>
</dbReference>
<dbReference type="InterPro" id="IPR051540">
    <property type="entry name" value="S-2-haloacid_dehalogenase"/>
</dbReference>
<dbReference type="Pfam" id="PF00702">
    <property type="entry name" value="Hydrolase"/>
    <property type="match status" value="1"/>
</dbReference>
<evidence type="ECO:0000313" key="3">
    <source>
        <dbReference type="Proteomes" id="UP001589896"/>
    </source>
</evidence>
<comment type="caution">
    <text evidence="2">The sequence shown here is derived from an EMBL/GenBank/DDBJ whole genome shotgun (WGS) entry which is preliminary data.</text>
</comment>
<dbReference type="SFLD" id="SFLDS00003">
    <property type="entry name" value="Haloacid_Dehalogenase"/>
    <property type="match status" value="1"/>
</dbReference>
<dbReference type="InterPro" id="IPR036412">
    <property type="entry name" value="HAD-like_sf"/>
</dbReference>
<organism evidence="2 3">
    <name type="scientific">Lysobacter korlensis</name>
    <dbReference type="NCBI Taxonomy" id="553636"/>
    <lineage>
        <taxon>Bacteria</taxon>
        <taxon>Pseudomonadati</taxon>
        <taxon>Pseudomonadota</taxon>
        <taxon>Gammaproteobacteria</taxon>
        <taxon>Lysobacterales</taxon>
        <taxon>Lysobacteraceae</taxon>
        <taxon>Lysobacter</taxon>
    </lineage>
</organism>
<dbReference type="Gene3D" id="1.10.150.240">
    <property type="entry name" value="Putative phosphatase, domain 2"/>
    <property type="match status" value="1"/>
</dbReference>
<keyword evidence="1 2" id="KW-0378">Hydrolase</keyword>
<accession>A0ABV6RLC9</accession>
<proteinExistence type="predicted"/>
<dbReference type="SFLD" id="SFLDG01129">
    <property type="entry name" value="C1.5:_HAD__Beta-PGM__Phosphata"/>
    <property type="match status" value="1"/>
</dbReference>
<protein>
    <submittedName>
        <fullName evidence="2">HAD family hydrolase</fullName>
    </submittedName>
</protein>
<evidence type="ECO:0000313" key="2">
    <source>
        <dbReference type="EMBL" id="MFC0676778.1"/>
    </source>
</evidence>
<dbReference type="InterPro" id="IPR023214">
    <property type="entry name" value="HAD_sf"/>
</dbReference>
<dbReference type="GO" id="GO:0016787">
    <property type="term" value="F:hydrolase activity"/>
    <property type="evidence" value="ECO:0007669"/>
    <property type="project" value="UniProtKB-KW"/>
</dbReference>
<dbReference type="PANTHER" id="PTHR43316">
    <property type="entry name" value="HYDROLASE, HALOACID DELAHOGENASE-RELATED"/>
    <property type="match status" value="1"/>
</dbReference>
<dbReference type="InterPro" id="IPR023198">
    <property type="entry name" value="PGP-like_dom2"/>
</dbReference>
<reference evidence="2 3" key="1">
    <citation type="submission" date="2024-09" db="EMBL/GenBank/DDBJ databases">
        <authorList>
            <person name="Sun Q."/>
            <person name="Mori K."/>
        </authorList>
    </citation>
    <scope>NUCLEOTIDE SEQUENCE [LARGE SCALE GENOMIC DNA]</scope>
    <source>
        <strain evidence="2 3">KCTC 23076</strain>
    </source>
</reference>
<gene>
    <name evidence="2" type="ORF">ACFFGH_02775</name>
</gene>
<dbReference type="SUPFAM" id="SSF56784">
    <property type="entry name" value="HAD-like"/>
    <property type="match status" value="1"/>
</dbReference>
<sequence>MHDRDSGRDDRGIRLVGFDADDTLWRSQDYFDAAQLEFERIVGRYVDLQDARAHERLYAIEARNIALFGYGVKGMVLSMIEAAVEITGERISASDLHRIVGLGKDLLQHPVELLPGIREAVETIAGQFDVVLITKGDLFHQEAKVRQCGFASLFRRIEIVSEKDAATYARLFEEFALQPTQFLMVGNSLRSDIAPVLGLGGWGVHMPYHTTWVHETEAVLPADADLRMRRVEAAHALPAAVRELAEASLELTDERGP</sequence>
<keyword evidence="3" id="KW-1185">Reference proteome</keyword>
<dbReference type="Gene3D" id="3.40.50.1000">
    <property type="entry name" value="HAD superfamily/HAD-like"/>
    <property type="match status" value="1"/>
</dbReference>
<name>A0ABV6RLC9_9GAMM</name>
<evidence type="ECO:0000256" key="1">
    <source>
        <dbReference type="ARBA" id="ARBA00022801"/>
    </source>
</evidence>
<dbReference type="RefSeq" id="WP_386664604.1">
    <property type="nucleotide sequence ID" value="NZ_JBHLTG010000001.1"/>
</dbReference>
<dbReference type="Proteomes" id="UP001589896">
    <property type="component" value="Unassembled WGS sequence"/>
</dbReference>